<accession>A0ABR4C0N6</accession>
<reference evidence="2 3" key="1">
    <citation type="journal article" date="2024" name="Commun. Biol.">
        <title>Comparative genomic analysis of thermophilic fungi reveals convergent evolutionary adaptations and gene losses.</title>
        <authorList>
            <person name="Steindorff A.S."/>
            <person name="Aguilar-Pontes M.V."/>
            <person name="Robinson A.J."/>
            <person name="Andreopoulos B."/>
            <person name="LaButti K."/>
            <person name="Kuo A."/>
            <person name="Mondo S."/>
            <person name="Riley R."/>
            <person name="Otillar R."/>
            <person name="Haridas S."/>
            <person name="Lipzen A."/>
            <person name="Grimwood J."/>
            <person name="Schmutz J."/>
            <person name="Clum A."/>
            <person name="Reid I.D."/>
            <person name="Moisan M.C."/>
            <person name="Butler G."/>
            <person name="Nguyen T.T.M."/>
            <person name="Dewar K."/>
            <person name="Conant G."/>
            <person name="Drula E."/>
            <person name="Henrissat B."/>
            <person name="Hansel C."/>
            <person name="Singer S."/>
            <person name="Hutchinson M.I."/>
            <person name="de Vries R.P."/>
            <person name="Natvig D.O."/>
            <person name="Powell A.J."/>
            <person name="Tsang A."/>
            <person name="Grigoriev I.V."/>
        </authorList>
    </citation>
    <scope>NUCLEOTIDE SEQUENCE [LARGE SCALE GENOMIC DNA]</scope>
    <source>
        <strain evidence="2 3">CBS 494.80</strain>
    </source>
</reference>
<feature type="non-terminal residue" evidence="2">
    <location>
        <position position="103"/>
    </location>
</feature>
<feature type="region of interest" description="Disordered" evidence="1">
    <location>
        <begin position="1"/>
        <end position="29"/>
    </location>
</feature>
<gene>
    <name evidence="2" type="ORF">VTL71DRAFT_5956</name>
</gene>
<sequence length="103" mass="11165">MEGQNALDKSSSHGLVAKEPQTNKGSDPCGIAYKIGQNSDAEYALLRLSCWEISAEQPTTHQAMSATDRLHLRVCEQYTGGSRAVIFPIPWGMIAGIRWGMAG</sequence>
<evidence type="ECO:0000313" key="3">
    <source>
        <dbReference type="Proteomes" id="UP001595075"/>
    </source>
</evidence>
<organism evidence="2 3">
    <name type="scientific">Oculimacula yallundae</name>
    <dbReference type="NCBI Taxonomy" id="86028"/>
    <lineage>
        <taxon>Eukaryota</taxon>
        <taxon>Fungi</taxon>
        <taxon>Dikarya</taxon>
        <taxon>Ascomycota</taxon>
        <taxon>Pezizomycotina</taxon>
        <taxon>Leotiomycetes</taxon>
        <taxon>Helotiales</taxon>
        <taxon>Ploettnerulaceae</taxon>
        <taxon>Oculimacula</taxon>
    </lineage>
</organism>
<dbReference type="EMBL" id="JAZHXI010000016">
    <property type="protein sequence ID" value="KAL2062884.1"/>
    <property type="molecule type" value="Genomic_DNA"/>
</dbReference>
<keyword evidence="3" id="KW-1185">Reference proteome</keyword>
<protein>
    <submittedName>
        <fullName evidence="2">Uncharacterized protein</fullName>
    </submittedName>
</protein>
<dbReference type="Proteomes" id="UP001595075">
    <property type="component" value="Unassembled WGS sequence"/>
</dbReference>
<proteinExistence type="predicted"/>
<comment type="caution">
    <text evidence="2">The sequence shown here is derived from an EMBL/GenBank/DDBJ whole genome shotgun (WGS) entry which is preliminary data.</text>
</comment>
<name>A0ABR4C0N6_9HELO</name>
<evidence type="ECO:0000313" key="2">
    <source>
        <dbReference type="EMBL" id="KAL2062884.1"/>
    </source>
</evidence>
<evidence type="ECO:0000256" key="1">
    <source>
        <dbReference type="SAM" id="MobiDB-lite"/>
    </source>
</evidence>